<evidence type="ECO:0000313" key="1">
    <source>
        <dbReference type="EMBL" id="BCJ93520.1"/>
    </source>
</evidence>
<sequence>MNNESFIWLVCSLMLIMTIPKCVNIFFDGKISKQWRKISDKLDLDSLFSGLFFLLAGALIGYLSWEYIELQKAKYFIFPFAFLYIIIGAIWTSIWLAVVLIELLIFIVKISMRCVIKLSQKTGFGGDKKG</sequence>
<protein>
    <submittedName>
        <fullName evidence="1">Uncharacterized protein</fullName>
    </submittedName>
</protein>
<dbReference type="AlphaFoldDB" id="A0A6S6R2H7"/>
<organism evidence="1 2">
    <name type="scientific">Anaerocolumna cellulosilytica</name>
    <dbReference type="NCBI Taxonomy" id="433286"/>
    <lineage>
        <taxon>Bacteria</taxon>
        <taxon>Bacillati</taxon>
        <taxon>Bacillota</taxon>
        <taxon>Clostridia</taxon>
        <taxon>Lachnospirales</taxon>
        <taxon>Lachnospiraceae</taxon>
        <taxon>Anaerocolumna</taxon>
    </lineage>
</organism>
<proteinExistence type="predicted"/>
<dbReference type="KEGG" id="acel:acsn021_10890"/>
<accession>A0A6S6R2H7</accession>
<reference evidence="1 2" key="1">
    <citation type="journal article" date="2016" name="Int. J. Syst. Evol. Microbiol.">
        <title>Descriptions of Anaerotaenia torta gen. nov., sp. nov. and Anaerocolumna cellulosilytica gen. nov., sp. nov. isolated from a methanogenic reactor of cattle waste.</title>
        <authorList>
            <person name="Uek A."/>
            <person name="Ohtaki Y."/>
            <person name="Kaku N."/>
            <person name="Ueki K."/>
        </authorList>
    </citation>
    <scope>NUCLEOTIDE SEQUENCE [LARGE SCALE GENOMIC DNA]</scope>
    <source>
        <strain evidence="1 2">SN021</strain>
    </source>
</reference>
<evidence type="ECO:0000313" key="2">
    <source>
        <dbReference type="Proteomes" id="UP000515561"/>
    </source>
</evidence>
<dbReference type="Proteomes" id="UP000515561">
    <property type="component" value="Chromosome"/>
</dbReference>
<gene>
    <name evidence="1" type="ORF">acsn021_10890</name>
</gene>
<dbReference type="EMBL" id="AP023367">
    <property type="protein sequence ID" value="BCJ93520.1"/>
    <property type="molecule type" value="Genomic_DNA"/>
</dbReference>
<name>A0A6S6R2H7_9FIRM</name>
<keyword evidence="2" id="KW-1185">Reference proteome</keyword>
<dbReference type="RefSeq" id="WP_184090846.1">
    <property type="nucleotide sequence ID" value="NZ_AP023367.1"/>
</dbReference>